<comment type="subunit">
    <text evidence="4">Heterodimer with ALG13 to form a functional enzyme.</text>
</comment>
<dbReference type="GO" id="GO:0004577">
    <property type="term" value="F:N-acetylglucosaminyldiphosphodolichol N-acetylglucosaminyltransferase activity"/>
    <property type="evidence" value="ECO:0007669"/>
    <property type="project" value="TreeGrafter"/>
</dbReference>
<gene>
    <name evidence="12" type="ORF">C8A04DRAFT_14309</name>
</gene>
<dbReference type="RefSeq" id="XP_062634528.1">
    <property type="nucleotide sequence ID" value="XM_062778039.1"/>
</dbReference>
<dbReference type="GO" id="GO:0043541">
    <property type="term" value="C:UDP-N-acetylglucosamine transferase complex"/>
    <property type="evidence" value="ECO:0007669"/>
    <property type="project" value="TreeGrafter"/>
</dbReference>
<evidence type="ECO:0000256" key="8">
    <source>
        <dbReference type="ARBA" id="ARBA00022989"/>
    </source>
</evidence>
<dbReference type="GeneID" id="87814652"/>
<comment type="caution">
    <text evidence="12">The sequence shown here is derived from an EMBL/GenBank/DDBJ whole genome shotgun (WGS) entry which is preliminary data.</text>
</comment>
<name>A0AAN6ZJW7_9PEZI</name>
<comment type="subcellular location">
    <subcellularLocation>
        <location evidence="1">Endoplasmic reticulum membrane</location>
        <topology evidence="1">Single-pass membrane protein</topology>
    </subcellularLocation>
    <subcellularLocation>
        <location evidence="2">Nucleus membrane</location>
        <topology evidence="2">Single-pass membrane protein</topology>
    </subcellularLocation>
</comment>
<evidence type="ECO:0000256" key="7">
    <source>
        <dbReference type="ARBA" id="ARBA00022824"/>
    </source>
</evidence>
<keyword evidence="7" id="KW-0256">Endoplasmic reticulum</keyword>
<evidence type="ECO:0000256" key="3">
    <source>
        <dbReference type="ARBA" id="ARBA00009731"/>
    </source>
</evidence>
<organism evidence="12 13">
    <name type="scientific">Dichotomopilus funicola</name>
    <dbReference type="NCBI Taxonomy" id="1934379"/>
    <lineage>
        <taxon>Eukaryota</taxon>
        <taxon>Fungi</taxon>
        <taxon>Dikarya</taxon>
        <taxon>Ascomycota</taxon>
        <taxon>Pezizomycotina</taxon>
        <taxon>Sordariomycetes</taxon>
        <taxon>Sordariomycetidae</taxon>
        <taxon>Sordariales</taxon>
        <taxon>Chaetomiaceae</taxon>
        <taxon>Dichotomopilus</taxon>
    </lineage>
</organism>
<dbReference type="EMBL" id="MU853616">
    <property type="protein sequence ID" value="KAK4141157.1"/>
    <property type="molecule type" value="Genomic_DNA"/>
</dbReference>
<dbReference type="GO" id="GO:0031965">
    <property type="term" value="C:nuclear membrane"/>
    <property type="evidence" value="ECO:0007669"/>
    <property type="project" value="UniProtKB-SubCell"/>
</dbReference>
<protein>
    <recommendedName>
        <fullName evidence="5">UDP-N-acetylglucosamine transferase subunit ALG14</fullName>
    </recommendedName>
    <alternativeName>
        <fullName evidence="10">Asparagine-linked glycosylation protein 14</fullName>
    </alternativeName>
</protein>
<evidence type="ECO:0000256" key="11">
    <source>
        <dbReference type="SAM" id="Phobius"/>
    </source>
</evidence>
<dbReference type="Proteomes" id="UP001302676">
    <property type="component" value="Unassembled WGS sequence"/>
</dbReference>
<comment type="similarity">
    <text evidence="3">Belongs to the ALG14 family.</text>
</comment>
<dbReference type="PANTHER" id="PTHR12154:SF4">
    <property type="entry name" value="UDP-N-ACETYLGLUCOSAMINE TRANSFERASE SUBUNIT ALG14 HOMOLOG"/>
    <property type="match status" value="1"/>
</dbReference>
<dbReference type="InterPro" id="IPR013969">
    <property type="entry name" value="Oligosacch_biosynth_Alg14"/>
</dbReference>
<dbReference type="Pfam" id="PF08660">
    <property type="entry name" value="Alg14"/>
    <property type="match status" value="1"/>
</dbReference>
<keyword evidence="9 11" id="KW-0472">Membrane</keyword>
<keyword evidence="13" id="KW-1185">Reference proteome</keyword>
<evidence type="ECO:0000256" key="2">
    <source>
        <dbReference type="ARBA" id="ARBA00004590"/>
    </source>
</evidence>
<evidence type="ECO:0000256" key="4">
    <source>
        <dbReference type="ARBA" id="ARBA00011335"/>
    </source>
</evidence>
<evidence type="ECO:0000256" key="9">
    <source>
        <dbReference type="ARBA" id="ARBA00023136"/>
    </source>
</evidence>
<evidence type="ECO:0000313" key="12">
    <source>
        <dbReference type="EMBL" id="KAK4141157.1"/>
    </source>
</evidence>
<reference evidence="12" key="1">
    <citation type="journal article" date="2023" name="Mol. Phylogenet. Evol.">
        <title>Genome-scale phylogeny and comparative genomics of the fungal order Sordariales.</title>
        <authorList>
            <person name="Hensen N."/>
            <person name="Bonometti L."/>
            <person name="Westerberg I."/>
            <person name="Brannstrom I.O."/>
            <person name="Guillou S."/>
            <person name="Cros-Aarteil S."/>
            <person name="Calhoun S."/>
            <person name="Haridas S."/>
            <person name="Kuo A."/>
            <person name="Mondo S."/>
            <person name="Pangilinan J."/>
            <person name="Riley R."/>
            <person name="LaButti K."/>
            <person name="Andreopoulos B."/>
            <person name="Lipzen A."/>
            <person name="Chen C."/>
            <person name="Yan M."/>
            <person name="Daum C."/>
            <person name="Ng V."/>
            <person name="Clum A."/>
            <person name="Steindorff A."/>
            <person name="Ohm R.A."/>
            <person name="Martin F."/>
            <person name="Silar P."/>
            <person name="Natvig D.O."/>
            <person name="Lalanne C."/>
            <person name="Gautier V."/>
            <person name="Ament-Velasquez S.L."/>
            <person name="Kruys A."/>
            <person name="Hutchinson M.I."/>
            <person name="Powell A.J."/>
            <person name="Barry K."/>
            <person name="Miller A.N."/>
            <person name="Grigoriev I.V."/>
            <person name="Debuchy R."/>
            <person name="Gladieux P."/>
            <person name="Hiltunen Thoren M."/>
            <person name="Johannesson H."/>
        </authorList>
    </citation>
    <scope>NUCLEOTIDE SEQUENCE</scope>
    <source>
        <strain evidence="12">CBS 141.50</strain>
    </source>
</reference>
<proteinExistence type="inferred from homology"/>
<evidence type="ECO:0000313" key="13">
    <source>
        <dbReference type="Proteomes" id="UP001302676"/>
    </source>
</evidence>
<accession>A0AAN6ZJW7</accession>
<sequence length="315" mass="35647">MEQIREMLHEFGPDRFATYVYAGLGGIAVVSVVAFFLLSWSWIVAIINVFLGFVVWRHLTLQSSHPPLSTGRRWISRREPRVPNTSNLPAVYYLYILGSGGHTSEMLETIRRKFIPQTNAHRRYLVSHGDDDSLRRVAQLETRIFNCLRPSPNPDLTPAQNEEIITPAGTHDAFLIPRARRVHQPLLTAPFSSLRTAIHAINALTREPNDRPASRYHAHFKYPHVIITNGPATGFIVCLVAHLLKIFYLAPQNRLKMVYIESWARSRSLSLTGRLFLWTGLADSFCVQHEGLLKRYPGRGLLFVGKVAARLAPPG</sequence>
<keyword evidence="8 11" id="KW-1133">Transmembrane helix</keyword>
<feature type="transmembrane region" description="Helical" evidence="11">
    <location>
        <begin position="16"/>
        <end position="36"/>
    </location>
</feature>
<dbReference type="GO" id="GO:0006488">
    <property type="term" value="P:dolichol-linked oligosaccharide biosynthetic process"/>
    <property type="evidence" value="ECO:0007669"/>
    <property type="project" value="InterPro"/>
</dbReference>
<dbReference type="PANTHER" id="PTHR12154">
    <property type="entry name" value="GLYCOSYL TRANSFERASE-RELATED"/>
    <property type="match status" value="1"/>
</dbReference>
<reference evidence="12" key="2">
    <citation type="submission" date="2023-05" db="EMBL/GenBank/DDBJ databases">
        <authorList>
            <consortium name="Lawrence Berkeley National Laboratory"/>
            <person name="Steindorff A."/>
            <person name="Hensen N."/>
            <person name="Bonometti L."/>
            <person name="Westerberg I."/>
            <person name="Brannstrom I.O."/>
            <person name="Guillou S."/>
            <person name="Cros-Aarteil S."/>
            <person name="Calhoun S."/>
            <person name="Haridas S."/>
            <person name="Kuo A."/>
            <person name="Mondo S."/>
            <person name="Pangilinan J."/>
            <person name="Riley R."/>
            <person name="Labutti K."/>
            <person name="Andreopoulos B."/>
            <person name="Lipzen A."/>
            <person name="Chen C."/>
            <person name="Yanf M."/>
            <person name="Daum C."/>
            <person name="Ng V."/>
            <person name="Clum A."/>
            <person name="Ohm R."/>
            <person name="Martin F."/>
            <person name="Silar P."/>
            <person name="Natvig D."/>
            <person name="Lalanne C."/>
            <person name="Gautier V."/>
            <person name="Ament-Velasquez S.L."/>
            <person name="Kruys A."/>
            <person name="Hutchinson M.I."/>
            <person name="Powell A.J."/>
            <person name="Barry K."/>
            <person name="Miller A.N."/>
            <person name="Grigoriev I.V."/>
            <person name="Debuchy R."/>
            <person name="Gladieux P."/>
            <person name="Thoren M.H."/>
            <person name="Johannesson H."/>
        </authorList>
    </citation>
    <scope>NUCLEOTIDE SEQUENCE</scope>
    <source>
        <strain evidence="12">CBS 141.50</strain>
    </source>
</reference>
<evidence type="ECO:0000256" key="5">
    <source>
        <dbReference type="ARBA" id="ARBA00017467"/>
    </source>
</evidence>
<evidence type="ECO:0000256" key="10">
    <source>
        <dbReference type="ARBA" id="ARBA00032062"/>
    </source>
</evidence>
<dbReference type="AlphaFoldDB" id="A0AAN6ZJW7"/>
<evidence type="ECO:0000256" key="6">
    <source>
        <dbReference type="ARBA" id="ARBA00022692"/>
    </source>
</evidence>
<evidence type="ECO:0000256" key="1">
    <source>
        <dbReference type="ARBA" id="ARBA00004389"/>
    </source>
</evidence>
<keyword evidence="6 11" id="KW-0812">Transmembrane</keyword>